<evidence type="ECO:0000313" key="2">
    <source>
        <dbReference type="EMBL" id="KAF2824927.1"/>
    </source>
</evidence>
<accession>A0A6A6ZX15</accession>
<gene>
    <name evidence="2" type="ORF">CC86DRAFT_48813</name>
</gene>
<dbReference type="EMBL" id="MU006229">
    <property type="protein sequence ID" value="KAF2824927.1"/>
    <property type="molecule type" value="Genomic_DNA"/>
</dbReference>
<feature type="region of interest" description="Disordered" evidence="1">
    <location>
        <begin position="66"/>
        <end position="85"/>
    </location>
</feature>
<sequence>MGYGKRRGKRRLESEGKMIREETLVVHLGVLMSCELCRRDESLGRYARMCWQLKLLAPAIQSVDRSERKNVERMVPTADLPKRGA</sequence>
<dbReference type="Proteomes" id="UP000799424">
    <property type="component" value="Unassembled WGS sequence"/>
</dbReference>
<proteinExistence type="predicted"/>
<evidence type="ECO:0000256" key="1">
    <source>
        <dbReference type="SAM" id="MobiDB-lite"/>
    </source>
</evidence>
<dbReference type="AlphaFoldDB" id="A0A6A6ZX15"/>
<name>A0A6A6ZX15_9PLEO</name>
<keyword evidence="3" id="KW-1185">Reference proteome</keyword>
<organism evidence="2 3">
    <name type="scientific">Ophiobolus disseminans</name>
    <dbReference type="NCBI Taxonomy" id="1469910"/>
    <lineage>
        <taxon>Eukaryota</taxon>
        <taxon>Fungi</taxon>
        <taxon>Dikarya</taxon>
        <taxon>Ascomycota</taxon>
        <taxon>Pezizomycotina</taxon>
        <taxon>Dothideomycetes</taxon>
        <taxon>Pleosporomycetidae</taxon>
        <taxon>Pleosporales</taxon>
        <taxon>Pleosporineae</taxon>
        <taxon>Phaeosphaeriaceae</taxon>
        <taxon>Ophiobolus</taxon>
    </lineage>
</organism>
<protein>
    <submittedName>
        <fullName evidence="2">Uncharacterized protein</fullName>
    </submittedName>
</protein>
<evidence type="ECO:0000313" key="3">
    <source>
        <dbReference type="Proteomes" id="UP000799424"/>
    </source>
</evidence>
<dbReference type="PROSITE" id="PS51257">
    <property type="entry name" value="PROKAR_LIPOPROTEIN"/>
    <property type="match status" value="1"/>
</dbReference>
<reference evidence="2" key="1">
    <citation type="journal article" date="2020" name="Stud. Mycol.">
        <title>101 Dothideomycetes genomes: a test case for predicting lifestyles and emergence of pathogens.</title>
        <authorList>
            <person name="Haridas S."/>
            <person name="Albert R."/>
            <person name="Binder M."/>
            <person name="Bloem J."/>
            <person name="Labutti K."/>
            <person name="Salamov A."/>
            <person name="Andreopoulos B."/>
            <person name="Baker S."/>
            <person name="Barry K."/>
            <person name="Bills G."/>
            <person name="Bluhm B."/>
            <person name="Cannon C."/>
            <person name="Castanera R."/>
            <person name="Culley D."/>
            <person name="Daum C."/>
            <person name="Ezra D."/>
            <person name="Gonzalez J."/>
            <person name="Henrissat B."/>
            <person name="Kuo A."/>
            <person name="Liang C."/>
            <person name="Lipzen A."/>
            <person name="Lutzoni F."/>
            <person name="Magnuson J."/>
            <person name="Mondo S."/>
            <person name="Nolan M."/>
            <person name="Ohm R."/>
            <person name="Pangilinan J."/>
            <person name="Park H.-J."/>
            <person name="Ramirez L."/>
            <person name="Alfaro M."/>
            <person name="Sun H."/>
            <person name="Tritt A."/>
            <person name="Yoshinaga Y."/>
            <person name="Zwiers L.-H."/>
            <person name="Turgeon B."/>
            <person name="Goodwin S."/>
            <person name="Spatafora J."/>
            <person name="Crous P."/>
            <person name="Grigoriev I."/>
        </authorList>
    </citation>
    <scope>NUCLEOTIDE SEQUENCE</scope>
    <source>
        <strain evidence="2">CBS 113818</strain>
    </source>
</reference>